<feature type="domain" description="BTB" evidence="1">
    <location>
        <begin position="143"/>
        <end position="210"/>
    </location>
</feature>
<dbReference type="eggNOG" id="KOG1987">
    <property type="taxonomic scope" value="Eukaryota"/>
</dbReference>
<dbReference type="AlphaFoldDB" id="A0A1I7RTA4"/>
<dbReference type="InterPro" id="IPR011333">
    <property type="entry name" value="SKP1/BTB/POZ_sf"/>
</dbReference>
<organism evidence="2 3">
    <name type="scientific">Bursaphelenchus xylophilus</name>
    <name type="common">Pinewood nematode worm</name>
    <name type="synonym">Aphelenchoides xylophilus</name>
    <dbReference type="NCBI Taxonomy" id="6326"/>
    <lineage>
        <taxon>Eukaryota</taxon>
        <taxon>Metazoa</taxon>
        <taxon>Ecdysozoa</taxon>
        <taxon>Nematoda</taxon>
        <taxon>Chromadorea</taxon>
        <taxon>Rhabditida</taxon>
        <taxon>Tylenchina</taxon>
        <taxon>Tylenchomorpha</taxon>
        <taxon>Aphelenchoidea</taxon>
        <taxon>Aphelenchoididae</taxon>
        <taxon>Bursaphelenchus</taxon>
    </lineage>
</organism>
<accession>A0A1I7RTA4</accession>
<dbReference type="PROSITE" id="PS50097">
    <property type="entry name" value="BTB"/>
    <property type="match status" value="1"/>
</dbReference>
<dbReference type="SUPFAM" id="SSF54695">
    <property type="entry name" value="POZ domain"/>
    <property type="match status" value="1"/>
</dbReference>
<dbReference type="SMART" id="SM00225">
    <property type="entry name" value="BTB"/>
    <property type="match status" value="1"/>
</dbReference>
<protein>
    <submittedName>
        <fullName evidence="3">BTB domain-containing protein</fullName>
    </submittedName>
</protein>
<dbReference type="Proteomes" id="UP000095284">
    <property type="component" value="Unplaced"/>
</dbReference>
<reference evidence="3" key="1">
    <citation type="submission" date="2016-11" db="UniProtKB">
        <authorList>
            <consortium name="WormBaseParasite"/>
        </authorList>
    </citation>
    <scope>IDENTIFICATION</scope>
</reference>
<dbReference type="Gene3D" id="3.30.710.10">
    <property type="entry name" value="Potassium Channel Kv1.1, Chain A"/>
    <property type="match status" value="1"/>
</dbReference>
<proteinExistence type="predicted"/>
<dbReference type="InterPro" id="IPR000210">
    <property type="entry name" value="BTB/POZ_dom"/>
</dbReference>
<dbReference type="Pfam" id="PF00651">
    <property type="entry name" value="BTB"/>
    <property type="match status" value="1"/>
</dbReference>
<dbReference type="PANTHER" id="PTHR24413">
    <property type="entry name" value="SPECKLE-TYPE POZ PROTEIN"/>
    <property type="match status" value="1"/>
</dbReference>
<dbReference type="WBParaSite" id="BXY_0395800.1">
    <property type="protein sequence ID" value="BXY_0395800.1"/>
    <property type="gene ID" value="BXY_0395800"/>
</dbReference>
<name>A0A1I7RTA4_BURXY</name>
<dbReference type="CDD" id="cd18186">
    <property type="entry name" value="BTB_POZ_ZBTB_KLHL-like"/>
    <property type="match status" value="1"/>
</dbReference>
<evidence type="ECO:0000259" key="1">
    <source>
        <dbReference type="PROSITE" id="PS50097"/>
    </source>
</evidence>
<evidence type="ECO:0000313" key="2">
    <source>
        <dbReference type="Proteomes" id="UP000095284"/>
    </source>
</evidence>
<evidence type="ECO:0000313" key="3">
    <source>
        <dbReference type="WBParaSite" id="BXY_0395800.1"/>
    </source>
</evidence>
<sequence>MIAAKKICNFHEPKFQISRDPGSRDPGLSNLLLRDFSSFSFTMNFDYLKTRYSSRNRVLTTPPQNTQPIPVGRKVQIQKTTKAPEVKVFDPPVNIQSSSSFGPMRMQPKIPESFTVKPRSFEMSKTNGVNLKGQSAFNEPKLSDFQIRVGNRTFYVSKMVLAANSEVFHRMFMTDCSEVDTGFMVMEGVDPAPVEAMLQYMFHKKSVDDDLAREVIILADKYQVPDLKTQCEIKLGSTLSLDVLEDRIALAYQLLCSNLLKKCLKFGAEHFDGF</sequence>